<protein>
    <submittedName>
        <fullName evidence="2">GNAT family protein</fullName>
    </submittedName>
</protein>
<dbReference type="InterPro" id="IPR000182">
    <property type="entry name" value="GNAT_dom"/>
</dbReference>
<evidence type="ECO:0000313" key="3">
    <source>
        <dbReference type="Proteomes" id="UP001501161"/>
    </source>
</evidence>
<dbReference type="SUPFAM" id="SSF55729">
    <property type="entry name" value="Acyl-CoA N-acyltransferases (Nat)"/>
    <property type="match status" value="1"/>
</dbReference>
<evidence type="ECO:0000259" key="1">
    <source>
        <dbReference type="PROSITE" id="PS51186"/>
    </source>
</evidence>
<dbReference type="EMBL" id="BAAAMQ010000005">
    <property type="protein sequence ID" value="GAA2097448.1"/>
    <property type="molecule type" value="Genomic_DNA"/>
</dbReference>
<evidence type="ECO:0000313" key="2">
    <source>
        <dbReference type="EMBL" id="GAA2097448.1"/>
    </source>
</evidence>
<organism evidence="2 3">
    <name type="scientific">Nocardioides furvisabuli</name>
    <dbReference type="NCBI Taxonomy" id="375542"/>
    <lineage>
        <taxon>Bacteria</taxon>
        <taxon>Bacillati</taxon>
        <taxon>Actinomycetota</taxon>
        <taxon>Actinomycetes</taxon>
        <taxon>Propionibacteriales</taxon>
        <taxon>Nocardioidaceae</taxon>
        <taxon>Nocardioides</taxon>
    </lineage>
</organism>
<dbReference type="Proteomes" id="UP001501161">
    <property type="component" value="Unassembled WGS sequence"/>
</dbReference>
<dbReference type="Gene3D" id="3.40.630.30">
    <property type="match status" value="1"/>
</dbReference>
<dbReference type="PROSITE" id="PS51186">
    <property type="entry name" value="GNAT"/>
    <property type="match status" value="1"/>
</dbReference>
<name>A0ABN2WU32_9ACTN</name>
<dbReference type="RefSeq" id="WP_231249982.1">
    <property type="nucleotide sequence ID" value="NZ_BAAAMQ010000005.1"/>
</dbReference>
<keyword evidence="3" id="KW-1185">Reference proteome</keyword>
<accession>A0ABN2WU32</accession>
<dbReference type="InterPro" id="IPR016181">
    <property type="entry name" value="Acyl_CoA_acyltransferase"/>
</dbReference>
<sequence>MHPAVDPASIRIAPLTRAHAEDIATWRYAPPYDVYDMTDAAPDDLLAPQSGFHAVVTGDELIGFRSFGPDGRVPGWDYDDSALDTGGGLRPSLTGQGLGRSAIAAGLDFGRERLVPAAFRVTVASFNVRARRTVESLGFEVVGSFAARRDGRPFDVLVRDERT</sequence>
<proteinExistence type="predicted"/>
<gene>
    <name evidence="2" type="ORF">GCM10009726_05960</name>
</gene>
<comment type="caution">
    <text evidence="2">The sequence shown here is derived from an EMBL/GenBank/DDBJ whole genome shotgun (WGS) entry which is preliminary data.</text>
</comment>
<feature type="domain" description="N-acetyltransferase" evidence="1">
    <location>
        <begin position="10"/>
        <end position="163"/>
    </location>
</feature>
<reference evidence="2 3" key="1">
    <citation type="journal article" date="2019" name="Int. J. Syst. Evol. Microbiol.">
        <title>The Global Catalogue of Microorganisms (GCM) 10K type strain sequencing project: providing services to taxonomists for standard genome sequencing and annotation.</title>
        <authorList>
            <consortium name="The Broad Institute Genomics Platform"/>
            <consortium name="The Broad Institute Genome Sequencing Center for Infectious Disease"/>
            <person name="Wu L."/>
            <person name="Ma J."/>
        </authorList>
    </citation>
    <scope>NUCLEOTIDE SEQUENCE [LARGE SCALE GENOMIC DNA]</scope>
    <source>
        <strain evidence="2 3">JCM 13813</strain>
    </source>
</reference>
<dbReference type="Pfam" id="PF00583">
    <property type="entry name" value="Acetyltransf_1"/>
    <property type="match status" value="1"/>
</dbReference>